<dbReference type="GeneID" id="93682893"/>
<dbReference type="RefSeq" id="WP_062686666.1">
    <property type="nucleotide sequence ID" value="NZ_KQ758640.1"/>
</dbReference>
<keyword evidence="1" id="KW-0812">Transmembrane</keyword>
<organism evidence="2 3">
    <name type="scientific">Priestia veravalensis</name>
    <dbReference type="NCBI Taxonomy" id="1414648"/>
    <lineage>
        <taxon>Bacteria</taxon>
        <taxon>Bacillati</taxon>
        <taxon>Bacillota</taxon>
        <taxon>Bacilli</taxon>
        <taxon>Bacillales</taxon>
        <taxon>Bacillaceae</taxon>
        <taxon>Priestia</taxon>
    </lineage>
</organism>
<comment type="caution">
    <text evidence="2">The sequence shown here is derived from an EMBL/GenBank/DDBJ whole genome shotgun (WGS) entry which is preliminary data.</text>
</comment>
<sequence>MSIWYFIIGALIAVIGMMFIYQSTIYTIEGKLQEDKTDNEIYQDLVRIQTMFFIKHAVVEIVPLILIVLAFMNPEPASSMSPLIIVAVVWIGAMLRIYQTHQQVANRIEKQQFRGFLTKFMMIEIGLISAFPIIAIVGALTLSVG</sequence>
<evidence type="ECO:0000313" key="2">
    <source>
        <dbReference type="EMBL" id="KSU88418.1"/>
    </source>
</evidence>
<dbReference type="AlphaFoldDB" id="A0A0V8JMZ1"/>
<proteinExistence type="predicted"/>
<feature type="transmembrane region" description="Helical" evidence="1">
    <location>
        <begin position="120"/>
        <end position="142"/>
    </location>
</feature>
<evidence type="ECO:0000313" key="3">
    <source>
        <dbReference type="Proteomes" id="UP000053681"/>
    </source>
</evidence>
<keyword evidence="1" id="KW-1133">Transmembrane helix</keyword>
<name>A0A0V8JMZ1_9BACI</name>
<feature type="transmembrane region" description="Helical" evidence="1">
    <location>
        <begin position="6"/>
        <end position="28"/>
    </location>
</feature>
<feature type="transmembrane region" description="Helical" evidence="1">
    <location>
        <begin position="52"/>
        <end position="73"/>
    </location>
</feature>
<dbReference type="Proteomes" id="UP000053681">
    <property type="component" value="Unassembled WGS sequence"/>
</dbReference>
<keyword evidence="1" id="KW-0472">Membrane</keyword>
<evidence type="ECO:0000256" key="1">
    <source>
        <dbReference type="SAM" id="Phobius"/>
    </source>
</evidence>
<dbReference type="EMBL" id="LNQP01000024">
    <property type="protein sequence ID" value="KSU88418.1"/>
    <property type="molecule type" value="Genomic_DNA"/>
</dbReference>
<feature type="transmembrane region" description="Helical" evidence="1">
    <location>
        <begin position="79"/>
        <end position="99"/>
    </location>
</feature>
<gene>
    <name evidence="2" type="ORF">AS180_08280</name>
</gene>
<protein>
    <submittedName>
        <fullName evidence="2">Uncharacterized protein</fullName>
    </submittedName>
</protein>
<accession>A0A0V8JMZ1</accession>
<reference evidence="2 3" key="1">
    <citation type="submission" date="2015-11" db="EMBL/GenBank/DDBJ databases">
        <title>Bacillus caseinolyticus sp nov.</title>
        <authorList>
            <person name="Dastager S.G."/>
            <person name="Mawlankar R."/>
        </authorList>
    </citation>
    <scope>NUCLEOTIDE SEQUENCE [LARGE SCALE GENOMIC DNA]</scope>
    <source>
        <strain evidence="2 3">SGD-V-76</strain>
    </source>
</reference>
<keyword evidence="3" id="KW-1185">Reference proteome</keyword>